<feature type="region of interest" description="Disordered" evidence="1">
    <location>
        <begin position="170"/>
        <end position="197"/>
    </location>
</feature>
<feature type="region of interest" description="Disordered" evidence="1">
    <location>
        <begin position="1"/>
        <end position="20"/>
    </location>
</feature>
<dbReference type="EMBL" id="CDMZ01001889">
    <property type="protein sequence ID" value="CEM38902.1"/>
    <property type="molecule type" value="Genomic_DNA"/>
</dbReference>
<protein>
    <submittedName>
        <fullName evidence="2">Uncharacterized protein</fullName>
    </submittedName>
</protein>
<dbReference type="PhylomeDB" id="A0A0G4H5A9"/>
<sequence>MRDPGFHVSSSSISFPPTVPTVPELSKQKTMGAVLKIEAVGLSVGRRSLHLHGSPLKSLGACDEEQGEGGIGEGGEHIELQSLSAVLPGRIRYREEGEEDIEKRLDGEMIQHSGGGMEDLHASPSDSDRADPGAEGESDAGVEGYFMSAAVCAPASRAHRSSSFPSPLILLLQSTGPRPSSSSSSRKTEKRPPYFGYDDRDTEEYQWSVEEWMDLRETERRFTWNRYALHANTYVVTSLHKMLKSEVDRLRLLVNSISPPNTNAFGGPGADQEHFLKALMKVLDEDLIGMSVFLLFCDMPGKQRTISCLPFIVFNRRIVIAVSPQRHLSNAGVDLGRELPPGLVSSNFSLKETKKVEVAVKQAIRDKGIKDLDKLVTLSNSFLNSFLDAVDDTKAFVCLSLAAPISLSNGYNRGAHVRMPWGCHVVFVRFAEKS</sequence>
<name>A0A0G4H5A9_9ALVE</name>
<organism evidence="2">
    <name type="scientific">Chromera velia CCMP2878</name>
    <dbReference type="NCBI Taxonomy" id="1169474"/>
    <lineage>
        <taxon>Eukaryota</taxon>
        <taxon>Sar</taxon>
        <taxon>Alveolata</taxon>
        <taxon>Colpodellida</taxon>
        <taxon>Chromeraceae</taxon>
        <taxon>Chromera</taxon>
    </lineage>
</organism>
<gene>
    <name evidence="2" type="ORF">Cvel_24711</name>
</gene>
<evidence type="ECO:0000313" key="2">
    <source>
        <dbReference type="EMBL" id="CEM38902.1"/>
    </source>
</evidence>
<feature type="region of interest" description="Disordered" evidence="1">
    <location>
        <begin position="111"/>
        <end position="140"/>
    </location>
</feature>
<accession>A0A0G4H5A9</accession>
<reference evidence="2" key="1">
    <citation type="submission" date="2014-11" db="EMBL/GenBank/DDBJ databases">
        <authorList>
            <person name="Otto D Thomas"/>
            <person name="Naeem Raeece"/>
        </authorList>
    </citation>
    <scope>NUCLEOTIDE SEQUENCE</scope>
</reference>
<dbReference type="VEuPathDB" id="CryptoDB:Cvel_24711"/>
<feature type="compositionally biased region" description="Low complexity" evidence="1">
    <location>
        <begin position="170"/>
        <end position="185"/>
    </location>
</feature>
<evidence type="ECO:0000256" key="1">
    <source>
        <dbReference type="SAM" id="MobiDB-lite"/>
    </source>
</evidence>
<feature type="compositionally biased region" description="Basic and acidic residues" evidence="1">
    <location>
        <begin position="118"/>
        <end position="132"/>
    </location>
</feature>
<dbReference type="AlphaFoldDB" id="A0A0G4H5A9"/>
<proteinExistence type="predicted"/>